<protein>
    <submittedName>
        <fullName evidence="1">Uncharacterized protein</fullName>
    </submittedName>
</protein>
<name>A0A0N7YKH0_9ACTN</name>
<dbReference type="EMBL" id="BBNO01000001">
    <property type="protein sequence ID" value="GAO05987.1"/>
    <property type="molecule type" value="Genomic_DNA"/>
</dbReference>
<comment type="caution">
    <text evidence="1">The sequence shown here is derived from an EMBL/GenBank/DDBJ whole genome shotgun (WGS) entry which is preliminary data.</text>
</comment>
<proteinExistence type="predicted"/>
<organism evidence="1 2">
    <name type="scientific">Streptomyces lydicamycinicus</name>
    <dbReference type="NCBI Taxonomy" id="1546107"/>
    <lineage>
        <taxon>Bacteria</taxon>
        <taxon>Bacillati</taxon>
        <taxon>Actinomycetota</taxon>
        <taxon>Actinomycetes</taxon>
        <taxon>Kitasatosporales</taxon>
        <taxon>Streptomycetaceae</taxon>
        <taxon>Streptomyces</taxon>
    </lineage>
</organism>
<reference evidence="2" key="1">
    <citation type="submission" date="2014-09" db="EMBL/GenBank/DDBJ databases">
        <title>Whole genome shotgun sequence of Streptomyces sp. NBRC 110027.</title>
        <authorList>
            <person name="Komaki H."/>
            <person name="Ichikawa N."/>
            <person name="Katano-Makiyama Y."/>
            <person name="Hosoyama A."/>
            <person name="Hashimoto M."/>
            <person name="Uohara A."/>
            <person name="Kitahashi Y."/>
            <person name="Ohji S."/>
            <person name="Kimura A."/>
            <person name="Yamazoe A."/>
            <person name="Igarashi Y."/>
            <person name="Fujita N."/>
        </authorList>
    </citation>
    <scope>NUCLEOTIDE SEQUENCE [LARGE SCALE GENOMIC DNA]</scope>
    <source>
        <strain evidence="2">NBRC 110027</strain>
    </source>
</reference>
<accession>A0A0N7YKH0</accession>
<sequence length="60" mass="7205">MRIPQQVEHSVDDPVGLFRRGRVRDLRLRCPLYPRPVHPVAVERVFLQQIQDRLQVVTYR</sequence>
<keyword evidence="2" id="KW-1185">Reference proteome</keyword>
<evidence type="ECO:0000313" key="1">
    <source>
        <dbReference type="EMBL" id="GAO05987.1"/>
    </source>
</evidence>
<dbReference type="Proteomes" id="UP000048965">
    <property type="component" value="Unassembled WGS sequence"/>
</dbReference>
<dbReference type="AlphaFoldDB" id="A0A0N7YKH0"/>
<gene>
    <name evidence="1" type="ORF">TPA0598_01_03580</name>
</gene>
<reference evidence="1 2" key="2">
    <citation type="journal article" date="2015" name="Stand. Genomic Sci.">
        <title>Draft genome sequence of marine-derived Streptomyces sp. TP-A0598, a producer of anti-MRSA antibiotic lydicamycins.</title>
        <authorList>
            <person name="Komaki H."/>
            <person name="Ichikawa N."/>
            <person name="Hosoyama A."/>
            <person name="Fujita N."/>
            <person name="Igarashi Y."/>
        </authorList>
    </citation>
    <scope>NUCLEOTIDE SEQUENCE [LARGE SCALE GENOMIC DNA]</scope>
    <source>
        <strain evidence="1 2">NBRC 110027</strain>
    </source>
</reference>
<evidence type="ECO:0000313" key="2">
    <source>
        <dbReference type="Proteomes" id="UP000048965"/>
    </source>
</evidence>